<evidence type="ECO:0000313" key="3">
    <source>
        <dbReference type="EMBL" id="KAJ7339030.1"/>
    </source>
</evidence>
<reference evidence="3" key="1">
    <citation type="submission" date="2023-03" db="EMBL/GenBank/DDBJ databases">
        <title>Massive genome expansion in bonnet fungi (Mycena s.s.) driven by repeated elements and novel gene families across ecological guilds.</title>
        <authorList>
            <consortium name="Lawrence Berkeley National Laboratory"/>
            <person name="Harder C.B."/>
            <person name="Miyauchi S."/>
            <person name="Viragh M."/>
            <person name="Kuo A."/>
            <person name="Thoen E."/>
            <person name="Andreopoulos B."/>
            <person name="Lu D."/>
            <person name="Skrede I."/>
            <person name="Drula E."/>
            <person name="Henrissat B."/>
            <person name="Morin E."/>
            <person name="Kohler A."/>
            <person name="Barry K."/>
            <person name="LaButti K."/>
            <person name="Morin E."/>
            <person name="Salamov A."/>
            <person name="Lipzen A."/>
            <person name="Mereny Z."/>
            <person name="Hegedus B."/>
            <person name="Baldrian P."/>
            <person name="Stursova M."/>
            <person name="Weitz H."/>
            <person name="Taylor A."/>
            <person name="Grigoriev I.V."/>
            <person name="Nagy L.G."/>
            <person name="Martin F."/>
            <person name="Kauserud H."/>
        </authorList>
    </citation>
    <scope>NUCLEOTIDE SEQUENCE</scope>
    <source>
        <strain evidence="3">CBHHK002</strain>
    </source>
</reference>
<keyword evidence="4" id="KW-1185">Reference proteome</keyword>
<evidence type="ECO:0000259" key="2">
    <source>
        <dbReference type="Pfam" id="PF24016"/>
    </source>
</evidence>
<protein>
    <recommendedName>
        <fullName evidence="2">DUF7330 domain-containing protein</fullName>
    </recommendedName>
</protein>
<feature type="region of interest" description="Disordered" evidence="1">
    <location>
        <begin position="1"/>
        <end position="29"/>
    </location>
</feature>
<dbReference type="Proteomes" id="UP001218218">
    <property type="component" value="Unassembled WGS sequence"/>
</dbReference>
<name>A0AAD6ZTE6_9AGAR</name>
<evidence type="ECO:0000256" key="1">
    <source>
        <dbReference type="SAM" id="MobiDB-lite"/>
    </source>
</evidence>
<dbReference type="InterPro" id="IPR055754">
    <property type="entry name" value="DUF7330"/>
</dbReference>
<organism evidence="3 4">
    <name type="scientific">Mycena albidolilacea</name>
    <dbReference type="NCBI Taxonomy" id="1033008"/>
    <lineage>
        <taxon>Eukaryota</taxon>
        <taxon>Fungi</taxon>
        <taxon>Dikarya</taxon>
        <taxon>Basidiomycota</taxon>
        <taxon>Agaricomycotina</taxon>
        <taxon>Agaricomycetes</taxon>
        <taxon>Agaricomycetidae</taxon>
        <taxon>Agaricales</taxon>
        <taxon>Marasmiineae</taxon>
        <taxon>Mycenaceae</taxon>
        <taxon>Mycena</taxon>
    </lineage>
</organism>
<sequence>MDSKTSLQFEDLPAPASQTSKCPGHKSWKDKRSKKRRILGKLAFSGLLLWAGARYLRFEVPMSFTLADVDWPIPSDMSVDHCEAWSDIGETDPEITDDFPYSADASFELPVSADTLFLISRSVHQKHRVSSGGRVNYVQSDDVSDSIKVDITAFFWHDKFLDGAKACLLKRGDDETGVGIFTKWEDEGHRRRHRHSDHHKLRFDVTVTFPRTEDDSPLAISRFLTDLEIFSQNFADLSHVAFGGLYLKSALSGIHAESLFAGNASITTSLGAVRIQSLVASEARITSTLGPIDGTYNASKLTLTTSNAGINVDVNLFHDSDDADAPATLRLSTSNGAINGTLNLLSLSTNTDSSSAAAKFDLAAHTSHARLGLAVLSAPPAAHIALRAHTALGPASVSLPATYEGAFHASTSLSSVNVTAREGIEDPSGAGRARRVEWDAVTRGVSKGRVGWDEEGLRRGEVVVGTSLAPVELVF</sequence>
<gene>
    <name evidence="3" type="ORF">DFH08DRAFT_748494</name>
</gene>
<dbReference type="AlphaFoldDB" id="A0AAD6ZTE6"/>
<dbReference type="EMBL" id="JARIHO010000028">
    <property type="protein sequence ID" value="KAJ7339030.1"/>
    <property type="molecule type" value="Genomic_DNA"/>
</dbReference>
<dbReference type="Pfam" id="PF24016">
    <property type="entry name" value="DUF7330"/>
    <property type="match status" value="1"/>
</dbReference>
<evidence type="ECO:0000313" key="4">
    <source>
        <dbReference type="Proteomes" id="UP001218218"/>
    </source>
</evidence>
<feature type="domain" description="DUF7330" evidence="2">
    <location>
        <begin position="327"/>
        <end position="418"/>
    </location>
</feature>
<proteinExistence type="predicted"/>
<comment type="caution">
    <text evidence="3">The sequence shown here is derived from an EMBL/GenBank/DDBJ whole genome shotgun (WGS) entry which is preliminary data.</text>
</comment>
<accession>A0AAD6ZTE6</accession>